<feature type="compositionally biased region" description="Acidic residues" evidence="2">
    <location>
        <begin position="56"/>
        <end position="65"/>
    </location>
</feature>
<protein>
    <submittedName>
        <fullName evidence="3">Uncharacterized protein</fullName>
    </submittedName>
</protein>
<reference evidence="3" key="1">
    <citation type="submission" date="2020-10" db="EMBL/GenBank/DDBJ databases">
        <authorList>
            <person name="Gilroy R."/>
        </authorList>
    </citation>
    <scope>NUCLEOTIDE SEQUENCE</scope>
    <source>
        <strain evidence="3">ChiGjej1B1-2707</strain>
    </source>
</reference>
<sequence length="135" mass="15328">MSAEKNEVARMIQQIRDRLDDVEESLEAYEGDLTGYAERLDRIDDRLFEIEEEFEQLNEPCEGDDAPASTEGDAGTEEENEFDPHITREGVQQATNDLNSIYKTGYETVTELAGAMSDIKEAFDFKSLLKPKKPE</sequence>
<reference evidence="3" key="2">
    <citation type="journal article" date="2021" name="PeerJ">
        <title>Extensive microbial diversity within the chicken gut microbiome revealed by metagenomics and culture.</title>
        <authorList>
            <person name="Gilroy R."/>
            <person name="Ravi A."/>
            <person name="Getino M."/>
            <person name="Pursley I."/>
            <person name="Horton D.L."/>
            <person name="Alikhan N.F."/>
            <person name="Baker D."/>
            <person name="Gharbi K."/>
            <person name="Hall N."/>
            <person name="Watson M."/>
            <person name="Adriaenssens E.M."/>
            <person name="Foster-Nyarko E."/>
            <person name="Jarju S."/>
            <person name="Secka A."/>
            <person name="Antonio M."/>
            <person name="Oren A."/>
            <person name="Chaudhuri R.R."/>
            <person name="La Ragione R."/>
            <person name="Hildebrand F."/>
            <person name="Pallen M.J."/>
        </authorList>
    </citation>
    <scope>NUCLEOTIDE SEQUENCE</scope>
    <source>
        <strain evidence="3">ChiGjej1B1-2707</strain>
    </source>
</reference>
<organism evidence="3 4">
    <name type="scientific">Candidatus Aveggerthella stercoripullorum</name>
    <dbReference type="NCBI Taxonomy" id="2840688"/>
    <lineage>
        <taxon>Bacteria</taxon>
        <taxon>Bacillati</taxon>
        <taxon>Actinomycetota</taxon>
        <taxon>Coriobacteriia</taxon>
        <taxon>Eggerthellales</taxon>
        <taxon>Eggerthellaceae</taxon>
        <taxon>Eggerthellaceae incertae sedis</taxon>
        <taxon>Candidatus Aveggerthella</taxon>
    </lineage>
</organism>
<comment type="caution">
    <text evidence="3">The sequence shown here is derived from an EMBL/GenBank/DDBJ whole genome shotgun (WGS) entry which is preliminary data.</text>
</comment>
<evidence type="ECO:0000313" key="3">
    <source>
        <dbReference type="EMBL" id="HIR01823.1"/>
    </source>
</evidence>
<evidence type="ECO:0000256" key="1">
    <source>
        <dbReference type="SAM" id="Coils"/>
    </source>
</evidence>
<gene>
    <name evidence="3" type="ORF">IAA69_06135</name>
</gene>
<name>A0A9D1A1C0_9ACTN</name>
<feature type="coiled-coil region" evidence="1">
    <location>
        <begin position="5"/>
        <end position="39"/>
    </location>
</feature>
<feature type="region of interest" description="Disordered" evidence="2">
    <location>
        <begin position="56"/>
        <end position="88"/>
    </location>
</feature>
<accession>A0A9D1A1C0</accession>
<dbReference type="SUPFAM" id="SSF57997">
    <property type="entry name" value="Tropomyosin"/>
    <property type="match status" value="1"/>
</dbReference>
<keyword evidence="1" id="KW-0175">Coiled coil</keyword>
<dbReference type="AlphaFoldDB" id="A0A9D1A1C0"/>
<dbReference type="Proteomes" id="UP000824261">
    <property type="component" value="Unassembled WGS sequence"/>
</dbReference>
<dbReference type="EMBL" id="DVGB01000075">
    <property type="protein sequence ID" value="HIR01823.1"/>
    <property type="molecule type" value="Genomic_DNA"/>
</dbReference>
<proteinExistence type="predicted"/>
<evidence type="ECO:0000256" key="2">
    <source>
        <dbReference type="SAM" id="MobiDB-lite"/>
    </source>
</evidence>
<evidence type="ECO:0000313" key="4">
    <source>
        <dbReference type="Proteomes" id="UP000824261"/>
    </source>
</evidence>